<dbReference type="STRING" id="246786.GS18_0206515"/>
<dbReference type="AlphaFoldDB" id="A0A084H0Z1"/>
<feature type="signal peptide" evidence="1">
    <location>
        <begin position="1"/>
        <end position="18"/>
    </location>
</feature>
<keyword evidence="3" id="KW-1185">Reference proteome</keyword>
<dbReference type="EMBL" id="JNVC02000002">
    <property type="protein sequence ID" value="KEZ53253.1"/>
    <property type="molecule type" value="Genomic_DNA"/>
</dbReference>
<keyword evidence="1" id="KW-0732">Signal</keyword>
<dbReference type="OrthoDB" id="1707228at2"/>
<organism evidence="2 3">
    <name type="scientific">Metabacillus indicus</name>
    <name type="common">Bacillus indicus</name>
    <dbReference type="NCBI Taxonomy" id="246786"/>
    <lineage>
        <taxon>Bacteria</taxon>
        <taxon>Bacillati</taxon>
        <taxon>Bacillota</taxon>
        <taxon>Bacilli</taxon>
        <taxon>Bacillales</taxon>
        <taxon>Bacillaceae</taxon>
        <taxon>Metabacillus</taxon>
    </lineage>
</organism>
<dbReference type="NCBIfam" id="TIGR02898">
    <property type="entry name" value="spore_YhcN_YlaJ"/>
    <property type="match status" value="1"/>
</dbReference>
<dbReference type="InterPro" id="IPR019076">
    <property type="entry name" value="Spore_lipoprot_YhcN/YlaJ-like"/>
</dbReference>
<dbReference type="Proteomes" id="UP000028549">
    <property type="component" value="Unassembled WGS sequence"/>
</dbReference>
<dbReference type="PROSITE" id="PS51257">
    <property type="entry name" value="PROKAR_LIPOPROTEIN"/>
    <property type="match status" value="1"/>
</dbReference>
<proteinExistence type="predicted"/>
<comment type="caution">
    <text evidence="2">The sequence shown here is derived from an EMBL/GenBank/DDBJ whole genome shotgun (WGS) entry which is preliminary data.</text>
</comment>
<dbReference type="Pfam" id="PF09580">
    <property type="entry name" value="Spore_YhcN_YlaJ"/>
    <property type="match status" value="1"/>
</dbReference>
<name>A0A084H0Z1_METID</name>
<evidence type="ECO:0000313" key="3">
    <source>
        <dbReference type="Proteomes" id="UP000028549"/>
    </source>
</evidence>
<dbReference type="RefSeq" id="WP_029566345.1">
    <property type="nucleotide sequence ID" value="NZ_JNVC02000002.1"/>
</dbReference>
<accession>A0A084H0Z1</accession>
<dbReference type="GO" id="GO:0030435">
    <property type="term" value="P:sporulation resulting in formation of a cellular spore"/>
    <property type="evidence" value="ECO:0007669"/>
    <property type="project" value="InterPro"/>
</dbReference>
<feature type="chain" id="PRO_5039361867" description="Lipoprotein YhcN" evidence="1">
    <location>
        <begin position="19"/>
        <end position="163"/>
    </location>
</feature>
<sequence length="163" mass="18286">MNKFLMTGTAIFFSVLIAAGCGMDNNARENDNIMNNELKNVTYDEQTNENRDNRMNVADDAAKKVADLEEIKYANVIVLDNTAYAAVMLEGNPKGKLSDELKNTVADQVRSTDRNLDNVFVSENPDFFDRVKDYGDKIRNGEPVSGLADEFGEMVKRMFPQSK</sequence>
<gene>
    <name evidence="2" type="ORF">GS18_0206515</name>
</gene>
<protein>
    <recommendedName>
        <fullName evidence="4">Lipoprotein YhcN</fullName>
    </recommendedName>
</protein>
<evidence type="ECO:0000256" key="1">
    <source>
        <dbReference type="SAM" id="SignalP"/>
    </source>
</evidence>
<evidence type="ECO:0008006" key="4">
    <source>
        <dbReference type="Google" id="ProtNLM"/>
    </source>
</evidence>
<dbReference type="InterPro" id="IPR014247">
    <property type="entry name" value="Spore_lipoprot_YhcN/YlaJ"/>
</dbReference>
<reference evidence="2 3" key="1">
    <citation type="journal article" date="2005" name="Int. J. Syst. Evol. Microbiol.">
        <title>Bacillus cibi sp. nov., isolated from jeotgal, a traditional Korean fermented seafood.</title>
        <authorList>
            <person name="Yoon J.H."/>
            <person name="Lee C.H."/>
            <person name="Oh T.K."/>
        </authorList>
    </citation>
    <scope>NUCLEOTIDE SEQUENCE [LARGE SCALE GENOMIC DNA]</scope>
    <source>
        <strain evidence="2 3">DSM 16189</strain>
    </source>
</reference>
<evidence type="ECO:0000313" key="2">
    <source>
        <dbReference type="EMBL" id="KEZ53253.1"/>
    </source>
</evidence>